<gene>
    <name evidence="2" type="ORF">FHS94_002844</name>
</gene>
<feature type="domain" description="Spore protein YkvP/CgeB glycosyl transferase-like" evidence="1">
    <location>
        <begin position="196"/>
        <end position="345"/>
    </location>
</feature>
<comment type="caution">
    <text evidence="2">The sequence shown here is derived from an EMBL/GenBank/DDBJ whole genome shotgun (WGS) entry which is preliminary data.</text>
</comment>
<evidence type="ECO:0000313" key="3">
    <source>
        <dbReference type="Proteomes" id="UP000546200"/>
    </source>
</evidence>
<keyword evidence="3" id="KW-1185">Reference proteome</keyword>
<dbReference type="Proteomes" id="UP000546200">
    <property type="component" value="Unassembled WGS sequence"/>
</dbReference>
<dbReference type="Gene3D" id="3.40.50.2000">
    <property type="entry name" value="Glycogen Phosphorylase B"/>
    <property type="match status" value="1"/>
</dbReference>
<organism evidence="2 3">
    <name type="scientific">Sphingomonas aerophila</name>
    <dbReference type="NCBI Taxonomy" id="1344948"/>
    <lineage>
        <taxon>Bacteria</taxon>
        <taxon>Pseudomonadati</taxon>
        <taxon>Pseudomonadota</taxon>
        <taxon>Alphaproteobacteria</taxon>
        <taxon>Sphingomonadales</taxon>
        <taxon>Sphingomonadaceae</taxon>
        <taxon>Sphingomonas</taxon>
    </lineage>
</organism>
<dbReference type="AlphaFoldDB" id="A0A7W9EWR1"/>
<sequence length="364" mass="39841">MKLTIFGLTVSSSWGNGHATLWRGLIRALHAQGHEVVFVERDVPWYAEHRDLHDLPGGRLLLYRDWQDVLDQRDQLLDADAVMVTSYCPDAIAATQLIEAVAGGTRVFYDLDTPVTLAALAAQGSVDYYPSEGLGGFDLVLSYTGGPALDQLTALGARQVAPLYGHVDPDAHRPVAPVDVYRGDLSYLGTYAADRQPTLDRLFLQPAARAPDRRFVLGGSSYPADFGWQPNIWYMNHVAPPDHPGFFCSSRLTLNVTRADMAAMGWCPSGRLFEAAACGVPIVSDEWPGLDSFFAPEEEILIARTAEDTLAALERSDEELSRIARHARERVLAEHSSASRARDLVRLIEKPVSRASTPMTAAAA</sequence>
<dbReference type="RefSeq" id="WP_184058808.1">
    <property type="nucleotide sequence ID" value="NZ_JACIJK010000008.1"/>
</dbReference>
<dbReference type="Pfam" id="PF13524">
    <property type="entry name" value="Glyco_trans_1_2"/>
    <property type="match status" value="1"/>
</dbReference>
<evidence type="ECO:0000259" key="1">
    <source>
        <dbReference type="Pfam" id="PF13524"/>
    </source>
</evidence>
<dbReference type="SUPFAM" id="SSF53756">
    <property type="entry name" value="UDP-Glycosyltransferase/glycogen phosphorylase"/>
    <property type="match status" value="1"/>
</dbReference>
<accession>A0A7W9EWR1</accession>
<protein>
    <submittedName>
        <fullName evidence="2">Spore maturation protein CgeB</fullName>
    </submittedName>
</protein>
<dbReference type="EMBL" id="JACIJK010000008">
    <property type="protein sequence ID" value="MBB5715987.1"/>
    <property type="molecule type" value="Genomic_DNA"/>
</dbReference>
<reference evidence="2 3" key="1">
    <citation type="submission" date="2020-08" db="EMBL/GenBank/DDBJ databases">
        <title>Genomic Encyclopedia of Type Strains, Phase IV (KMG-IV): sequencing the most valuable type-strain genomes for metagenomic binning, comparative biology and taxonomic classification.</title>
        <authorList>
            <person name="Goeker M."/>
        </authorList>
    </citation>
    <scope>NUCLEOTIDE SEQUENCE [LARGE SCALE GENOMIC DNA]</scope>
    <source>
        <strain evidence="2 3">DSM 100044</strain>
    </source>
</reference>
<dbReference type="InterPro" id="IPR055259">
    <property type="entry name" value="YkvP/CgeB_Glyco_trans-like"/>
</dbReference>
<evidence type="ECO:0000313" key="2">
    <source>
        <dbReference type="EMBL" id="MBB5715987.1"/>
    </source>
</evidence>
<proteinExistence type="predicted"/>
<name>A0A7W9EWR1_9SPHN</name>